<feature type="transmembrane region" description="Helical" evidence="8">
    <location>
        <begin position="165"/>
        <end position="184"/>
    </location>
</feature>
<dbReference type="PANTHER" id="PTHR23515">
    <property type="entry name" value="HIGH-AFFINITY NITRATE TRANSPORTER 2.3"/>
    <property type="match status" value="1"/>
</dbReference>
<dbReference type="STRING" id="1423815.FC27_GL001828"/>
<protein>
    <submittedName>
        <fullName evidence="10">Nitrite extrusion protein</fullName>
    </submittedName>
</protein>
<feature type="transmembrane region" description="Helical" evidence="8">
    <location>
        <begin position="7"/>
        <end position="26"/>
    </location>
</feature>
<feature type="domain" description="Major facilitator superfamily (MFS) profile" evidence="9">
    <location>
        <begin position="7"/>
        <end position="382"/>
    </location>
</feature>
<feature type="transmembrane region" description="Helical" evidence="8">
    <location>
        <begin position="46"/>
        <end position="66"/>
    </location>
</feature>
<comment type="similarity">
    <text evidence="2">Belongs to the major facilitator superfamily. Nitrate/nitrite porter (TC 2.A.1.8) family.</text>
</comment>
<feature type="transmembrane region" description="Helical" evidence="8">
    <location>
        <begin position="205"/>
        <end position="222"/>
    </location>
</feature>
<dbReference type="SUPFAM" id="SSF103473">
    <property type="entry name" value="MFS general substrate transporter"/>
    <property type="match status" value="1"/>
</dbReference>
<dbReference type="InterPro" id="IPR044772">
    <property type="entry name" value="NO3_transporter"/>
</dbReference>
<evidence type="ECO:0000256" key="8">
    <source>
        <dbReference type="SAM" id="Phobius"/>
    </source>
</evidence>
<evidence type="ECO:0000256" key="6">
    <source>
        <dbReference type="ARBA" id="ARBA00023063"/>
    </source>
</evidence>
<dbReference type="InterPro" id="IPR011701">
    <property type="entry name" value="MFS"/>
</dbReference>
<evidence type="ECO:0000256" key="7">
    <source>
        <dbReference type="ARBA" id="ARBA00023136"/>
    </source>
</evidence>
<keyword evidence="5 8" id="KW-1133">Transmembrane helix</keyword>
<dbReference type="InterPro" id="IPR036259">
    <property type="entry name" value="MFS_trans_sf"/>
</dbReference>
<dbReference type="InterPro" id="IPR020846">
    <property type="entry name" value="MFS_dom"/>
</dbReference>
<dbReference type="RefSeq" id="WP_010625396.1">
    <property type="nucleotide sequence ID" value="NZ_AZFA01000005.1"/>
</dbReference>
<evidence type="ECO:0000256" key="4">
    <source>
        <dbReference type="ARBA" id="ARBA00022692"/>
    </source>
</evidence>
<dbReference type="EMBL" id="AZFA01000005">
    <property type="protein sequence ID" value="KRL67512.1"/>
    <property type="molecule type" value="Genomic_DNA"/>
</dbReference>
<keyword evidence="7 8" id="KW-0472">Membrane</keyword>
<accession>A0A0R1SN69</accession>
<feature type="transmembrane region" description="Helical" evidence="8">
    <location>
        <begin position="328"/>
        <end position="352"/>
    </location>
</feature>
<evidence type="ECO:0000256" key="2">
    <source>
        <dbReference type="ARBA" id="ARBA00008432"/>
    </source>
</evidence>
<proteinExistence type="inferred from homology"/>
<dbReference type="Pfam" id="PF07690">
    <property type="entry name" value="MFS_1"/>
    <property type="match status" value="1"/>
</dbReference>
<feature type="transmembrane region" description="Helical" evidence="8">
    <location>
        <begin position="358"/>
        <end position="377"/>
    </location>
</feature>
<feature type="transmembrane region" description="Helical" evidence="8">
    <location>
        <begin position="297"/>
        <end position="316"/>
    </location>
</feature>
<name>A0A0R1SN69_9LACO</name>
<evidence type="ECO:0000259" key="9">
    <source>
        <dbReference type="PROSITE" id="PS50850"/>
    </source>
</evidence>
<evidence type="ECO:0000256" key="1">
    <source>
        <dbReference type="ARBA" id="ARBA00004651"/>
    </source>
</evidence>
<evidence type="ECO:0000256" key="5">
    <source>
        <dbReference type="ARBA" id="ARBA00022989"/>
    </source>
</evidence>
<gene>
    <name evidence="10" type="ORF">FC27_GL001828</name>
</gene>
<dbReference type="AlphaFoldDB" id="A0A0R1SN69"/>
<dbReference type="GO" id="GO:0005886">
    <property type="term" value="C:plasma membrane"/>
    <property type="evidence" value="ECO:0007669"/>
    <property type="project" value="UniProtKB-SubCell"/>
</dbReference>
<dbReference type="PATRIC" id="fig|1423815.3.peg.1871"/>
<comment type="caution">
    <text evidence="10">The sequence shown here is derived from an EMBL/GenBank/DDBJ whole genome shotgun (WGS) entry which is preliminary data.</text>
</comment>
<dbReference type="PROSITE" id="PS50850">
    <property type="entry name" value="MFS"/>
    <property type="match status" value="1"/>
</dbReference>
<keyword evidence="6" id="KW-0534">Nitrate assimilation</keyword>
<reference evidence="10 11" key="1">
    <citation type="journal article" date="2015" name="Genome Announc.">
        <title>Expanding the biotechnology potential of lactobacilli through comparative genomics of 213 strains and associated genera.</title>
        <authorList>
            <person name="Sun Z."/>
            <person name="Harris H.M."/>
            <person name="McCann A."/>
            <person name="Guo C."/>
            <person name="Argimon S."/>
            <person name="Zhang W."/>
            <person name="Yang X."/>
            <person name="Jeffery I.B."/>
            <person name="Cooney J.C."/>
            <person name="Kagawa T.F."/>
            <person name="Liu W."/>
            <person name="Song Y."/>
            <person name="Salvetti E."/>
            <person name="Wrobel A."/>
            <person name="Rasinkangas P."/>
            <person name="Parkhill J."/>
            <person name="Rea M.C."/>
            <person name="O'Sullivan O."/>
            <person name="Ritari J."/>
            <person name="Douillard F.P."/>
            <person name="Paul Ross R."/>
            <person name="Yang R."/>
            <person name="Briner A.E."/>
            <person name="Felis G.E."/>
            <person name="de Vos W.M."/>
            <person name="Barrangou R."/>
            <person name="Klaenhammer T.R."/>
            <person name="Caufield P.W."/>
            <person name="Cui Y."/>
            <person name="Zhang H."/>
            <person name="O'Toole P.W."/>
        </authorList>
    </citation>
    <scope>NUCLEOTIDE SEQUENCE [LARGE SCALE GENOMIC DNA]</scope>
    <source>
        <strain evidence="10 11">DSM 14857</strain>
    </source>
</reference>
<evidence type="ECO:0000313" key="10">
    <source>
        <dbReference type="EMBL" id="KRL67512.1"/>
    </source>
</evidence>
<feature type="transmembrane region" description="Helical" evidence="8">
    <location>
        <begin position="78"/>
        <end position="96"/>
    </location>
</feature>
<dbReference type="GO" id="GO:0042128">
    <property type="term" value="P:nitrate assimilation"/>
    <property type="evidence" value="ECO:0007669"/>
    <property type="project" value="UniProtKB-KW"/>
</dbReference>
<dbReference type="CDD" id="cd17341">
    <property type="entry name" value="MFS_NRT2_like"/>
    <property type="match status" value="1"/>
</dbReference>
<dbReference type="OrthoDB" id="9773404at2"/>
<feature type="transmembrane region" description="Helical" evidence="8">
    <location>
        <begin position="134"/>
        <end position="153"/>
    </location>
</feature>
<sequence length="390" mass="42463">MESKGKSYLALTMGTLSMMICFMVWLCLAPLIDVILKNAGVQVTEFQRTFLLATPILLGSIMRIPMGILSDRWGGKKTYIVLMLFLIIPVLMMPRVHSYGMLIFTALLLGMAGTSFAVGVSYVTEFFPPEKQGLVLGIASVGNIGTSFSAFFLPRFVKTMSLNGIFYLLVVLLLIFVVLMLFCPESKTNKEATLGKSLSVAKESDTWYLALFYFLTFGLFMSMSNLLPTFMTKLFSQSLVEAGIWAAVFAVIGTLLRPLGGYLSDKIRPMTLLRYDFIALIVVAIILGIFLETQGVFVTIIVLLAILVGLGNGIIFKMVPFVSSGNTGAVTGFVGAMGGLGGYFPPVILGFIKEATGGYQVGIYLIALVGIICLILLQRKYISGAHKIVK</sequence>
<evidence type="ECO:0000313" key="11">
    <source>
        <dbReference type="Proteomes" id="UP000051647"/>
    </source>
</evidence>
<organism evidence="10 11">
    <name type="scientific">Companilactobacillus versmoldensis DSM 14857 = KCTC 3814</name>
    <dbReference type="NCBI Taxonomy" id="1423815"/>
    <lineage>
        <taxon>Bacteria</taxon>
        <taxon>Bacillati</taxon>
        <taxon>Bacillota</taxon>
        <taxon>Bacilli</taxon>
        <taxon>Lactobacillales</taxon>
        <taxon>Lactobacillaceae</taxon>
        <taxon>Companilactobacillus</taxon>
    </lineage>
</organism>
<evidence type="ECO:0000256" key="3">
    <source>
        <dbReference type="ARBA" id="ARBA00022448"/>
    </source>
</evidence>
<keyword evidence="4 8" id="KW-0812">Transmembrane</keyword>
<feature type="transmembrane region" description="Helical" evidence="8">
    <location>
        <begin position="242"/>
        <end position="260"/>
    </location>
</feature>
<feature type="transmembrane region" description="Helical" evidence="8">
    <location>
        <begin position="102"/>
        <end position="122"/>
    </location>
</feature>
<keyword evidence="3" id="KW-0813">Transport</keyword>
<dbReference type="GO" id="GO:0015112">
    <property type="term" value="F:nitrate transmembrane transporter activity"/>
    <property type="evidence" value="ECO:0007669"/>
    <property type="project" value="InterPro"/>
</dbReference>
<dbReference type="eggNOG" id="COG2223">
    <property type="taxonomic scope" value="Bacteria"/>
</dbReference>
<feature type="transmembrane region" description="Helical" evidence="8">
    <location>
        <begin position="272"/>
        <end position="291"/>
    </location>
</feature>
<dbReference type="Proteomes" id="UP000051647">
    <property type="component" value="Unassembled WGS sequence"/>
</dbReference>
<comment type="subcellular location">
    <subcellularLocation>
        <location evidence="1">Cell membrane</location>
        <topology evidence="1">Multi-pass membrane protein</topology>
    </subcellularLocation>
</comment>
<dbReference type="Gene3D" id="1.20.1250.20">
    <property type="entry name" value="MFS general substrate transporter like domains"/>
    <property type="match status" value="2"/>
</dbReference>
<keyword evidence="11" id="KW-1185">Reference proteome</keyword>